<dbReference type="OrthoDB" id="5399006at2759"/>
<dbReference type="OMA" id="MILTERW"/>
<evidence type="ECO:0000313" key="2">
    <source>
        <dbReference type="Proteomes" id="UP000070544"/>
    </source>
</evidence>
<dbReference type="Pfam" id="PF00106">
    <property type="entry name" value="adh_short"/>
    <property type="match status" value="1"/>
</dbReference>
<dbReference type="EMBL" id="KQ965784">
    <property type="protein sequence ID" value="KXS12825.1"/>
    <property type="molecule type" value="Genomic_DNA"/>
</dbReference>
<evidence type="ECO:0000313" key="1">
    <source>
        <dbReference type="EMBL" id="KXS12825.1"/>
    </source>
</evidence>
<dbReference type="PANTHER" id="PTHR43431">
    <property type="entry name" value="OXIDOREDUCTASE, SHORT CHAIN DEHYDROGENASE/REDUCTASE FAMILY (AFU_ORTHOLOGUE AFUA_5G14000)"/>
    <property type="match status" value="1"/>
</dbReference>
<dbReference type="STRING" id="1344416.A0A139A8P4"/>
<accession>A0A139A8P4</accession>
<dbReference type="Gene3D" id="3.40.50.720">
    <property type="entry name" value="NAD(P)-binding Rossmann-like Domain"/>
    <property type="match status" value="1"/>
</dbReference>
<gene>
    <name evidence="1" type="ORF">M427DRAFT_157046</name>
</gene>
<keyword evidence="2" id="KW-1185">Reference proteome</keyword>
<organism evidence="1 2">
    <name type="scientific">Gonapodya prolifera (strain JEL478)</name>
    <name type="common">Monoblepharis prolifera</name>
    <dbReference type="NCBI Taxonomy" id="1344416"/>
    <lineage>
        <taxon>Eukaryota</taxon>
        <taxon>Fungi</taxon>
        <taxon>Fungi incertae sedis</taxon>
        <taxon>Chytridiomycota</taxon>
        <taxon>Chytridiomycota incertae sedis</taxon>
        <taxon>Monoblepharidomycetes</taxon>
        <taxon>Monoblepharidales</taxon>
        <taxon>Gonapodyaceae</taxon>
        <taxon>Gonapodya</taxon>
    </lineage>
</organism>
<dbReference type="PRINTS" id="PR00081">
    <property type="entry name" value="GDHRDH"/>
</dbReference>
<proteinExistence type="predicted"/>
<dbReference type="InterPro" id="IPR036291">
    <property type="entry name" value="NAD(P)-bd_dom_sf"/>
</dbReference>
<reference evidence="1 2" key="1">
    <citation type="journal article" date="2015" name="Genome Biol. Evol.">
        <title>Phylogenomic analyses indicate that early fungi evolved digesting cell walls of algal ancestors of land plants.</title>
        <authorList>
            <person name="Chang Y."/>
            <person name="Wang S."/>
            <person name="Sekimoto S."/>
            <person name="Aerts A.L."/>
            <person name="Choi C."/>
            <person name="Clum A."/>
            <person name="LaButti K.M."/>
            <person name="Lindquist E.A."/>
            <person name="Yee Ngan C."/>
            <person name="Ohm R.A."/>
            <person name="Salamov A.A."/>
            <person name="Grigoriev I.V."/>
            <person name="Spatafora J.W."/>
            <person name="Berbee M.L."/>
        </authorList>
    </citation>
    <scope>NUCLEOTIDE SEQUENCE [LARGE SCALE GENOMIC DNA]</scope>
    <source>
        <strain evidence="1 2">JEL478</strain>
    </source>
</reference>
<dbReference type="Proteomes" id="UP000070544">
    <property type="component" value="Unassembled WGS sequence"/>
</dbReference>
<dbReference type="SUPFAM" id="SSF51735">
    <property type="entry name" value="NAD(P)-binding Rossmann-fold domains"/>
    <property type="match status" value="1"/>
</dbReference>
<protein>
    <submittedName>
        <fullName evidence="1">Short-chain dehydrogenase/reductase SDR</fullName>
    </submittedName>
</protein>
<name>A0A139A8P4_GONPJ</name>
<dbReference type="InterPro" id="IPR002347">
    <property type="entry name" value="SDR_fam"/>
</dbReference>
<sequence length="227" mass="24202">MSASKPLCAVVGVGPQLGFSIAKLFSAHGYSVALLARNQSNIDQLAHRIQQAGGVAAAFSSDAANERSIEESYARMKAQLGSPEVLVYNAAILKPGLPSATSFDRLVDDFKVNVAGANKWAHLCSPAMKERGKGSIILTGGILSKMPMKQYASLSLGKAGLLNLSSSLAQELGPQGIHVASVTINGFIKPNSLFDPEEIAKAYWTLHTQPKDKWQLEYEFKGAKKSA</sequence>
<dbReference type="PANTHER" id="PTHR43431:SF1">
    <property type="entry name" value="OS08G0476300 PROTEIN"/>
    <property type="match status" value="1"/>
</dbReference>
<dbReference type="AlphaFoldDB" id="A0A139A8P4"/>